<keyword evidence="2" id="KW-1133">Transmembrane helix</keyword>
<reference evidence="3" key="1">
    <citation type="submission" date="2018-05" db="EMBL/GenBank/DDBJ databases">
        <title>Draft genome of Mucuna pruriens seed.</title>
        <authorList>
            <person name="Nnadi N.E."/>
            <person name="Vos R."/>
            <person name="Hasami M.H."/>
            <person name="Devisetty U.K."/>
            <person name="Aguiy J.C."/>
        </authorList>
    </citation>
    <scope>NUCLEOTIDE SEQUENCE [LARGE SCALE GENOMIC DNA]</scope>
    <source>
        <strain evidence="3">JCA_2017</strain>
    </source>
</reference>
<dbReference type="InterPro" id="IPR008480">
    <property type="entry name" value="DUF761_pln"/>
</dbReference>
<evidence type="ECO:0000256" key="1">
    <source>
        <dbReference type="SAM" id="MobiDB-lite"/>
    </source>
</evidence>
<comment type="caution">
    <text evidence="3">The sequence shown here is derived from an EMBL/GenBank/DDBJ whole genome shotgun (WGS) entry which is preliminary data.</text>
</comment>
<dbReference type="Pfam" id="PF05553">
    <property type="entry name" value="DUF761"/>
    <property type="match status" value="1"/>
</dbReference>
<feature type="compositionally biased region" description="Polar residues" evidence="1">
    <location>
        <begin position="67"/>
        <end position="88"/>
    </location>
</feature>
<feature type="region of interest" description="Disordered" evidence="1">
    <location>
        <begin position="64"/>
        <end position="90"/>
    </location>
</feature>
<dbReference type="OrthoDB" id="1682876at2759"/>
<evidence type="ECO:0000313" key="4">
    <source>
        <dbReference type="Proteomes" id="UP000257109"/>
    </source>
</evidence>
<dbReference type="Proteomes" id="UP000257109">
    <property type="component" value="Unassembled WGS sequence"/>
</dbReference>
<evidence type="ECO:0000256" key="2">
    <source>
        <dbReference type="SAM" id="Phobius"/>
    </source>
</evidence>
<proteinExistence type="predicted"/>
<sequence length="164" mass="18572">MSTHENTKEKSLLGRLRMAVQKVKLLLSATILSHTWHAATILRRVSMSKRQISFNDRPGLTMMCGNSGETDSEGSASPSHSLQRTISYPSDDDIDKRAEMFITNFRRQLQMERQISLQLLLCVFSGKDLQFLQFALVAEITFWILGIVLIFSDDLQPLQEPGSI</sequence>
<feature type="transmembrane region" description="Helical" evidence="2">
    <location>
        <begin position="131"/>
        <end position="151"/>
    </location>
</feature>
<keyword evidence="2" id="KW-0472">Membrane</keyword>
<keyword evidence="4" id="KW-1185">Reference proteome</keyword>
<protein>
    <submittedName>
        <fullName evidence="3">Uncharacterized protein</fullName>
    </submittedName>
</protein>
<organism evidence="3 4">
    <name type="scientific">Mucuna pruriens</name>
    <name type="common">Velvet bean</name>
    <name type="synonym">Dolichos pruriens</name>
    <dbReference type="NCBI Taxonomy" id="157652"/>
    <lineage>
        <taxon>Eukaryota</taxon>
        <taxon>Viridiplantae</taxon>
        <taxon>Streptophyta</taxon>
        <taxon>Embryophyta</taxon>
        <taxon>Tracheophyta</taxon>
        <taxon>Spermatophyta</taxon>
        <taxon>Magnoliopsida</taxon>
        <taxon>eudicotyledons</taxon>
        <taxon>Gunneridae</taxon>
        <taxon>Pentapetalae</taxon>
        <taxon>rosids</taxon>
        <taxon>fabids</taxon>
        <taxon>Fabales</taxon>
        <taxon>Fabaceae</taxon>
        <taxon>Papilionoideae</taxon>
        <taxon>50 kb inversion clade</taxon>
        <taxon>NPAAA clade</taxon>
        <taxon>indigoferoid/millettioid clade</taxon>
        <taxon>Phaseoleae</taxon>
        <taxon>Mucuna</taxon>
    </lineage>
</organism>
<keyword evidence="2" id="KW-0812">Transmembrane</keyword>
<name>A0A371IGH2_MUCPR</name>
<gene>
    <name evidence="3" type="ORF">CR513_00888</name>
</gene>
<feature type="non-terminal residue" evidence="3">
    <location>
        <position position="1"/>
    </location>
</feature>
<dbReference type="AlphaFoldDB" id="A0A371IGH2"/>
<evidence type="ECO:0000313" key="3">
    <source>
        <dbReference type="EMBL" id="RDY14100.1"/>
    </source>
</evidence>
<dbReference type="EMBL" id="QJKJ01000135">
    <property type="protein sequence ID" value="RDY14100.1"/>
    <property type="molecule type" value="Genomic_DNA"/>
</dbReference>
<accession>A0A371IGH2</accession>